<keyword evidence="4 9" id="KW-0460">Magnesium</keyword>
<feature type="binding site" evidence="9">
    <location>
        <position position="66"/>
    </location>
    <ligand>
        <name>4-amino-2-methyl-5-(diphosphooxymethyl)pyrimidine</name>
        <dbReference type="ChEBI" id="CHEBI:57841"/>
    </ligand>
</feature>
<dbReference type="PANTHER" id="PTHR20857">
    <property type="entry name" value="THIAMINE-PHOSPHATE PYROPHOSPHORYLASE"/>
    <property type="match status" value="1"/>
</dbReference>
<keyword evidence="5 9" id="KW-0784">Thiamine biosynthesis</keyword>
<accession>A0A5C4SRT4</accession>
<comment type="caution">
    <text evidence="13">The sequence shown here is derived from an EMBL/GenBank/DDBJ whole genome shotgun (WGS) entry which is preliminary data.</text>
</comment>
<dbReference type="UniPathway" id="UPA00060">
    <property type="reaction ID" value="UER00141"/>
</dbReference>
<proteinExistence type="inferred from homology"/>
<dbReference type="PANTHER" id="PTHR20857:SF15">
    <property type="entry name" value="THIAMINE-PHOSPHATE SYNTHASE"/>
    <property type="match status" value="1"/>
</dbReference>
<dbReference type="EMBL" id="VDCS01000001">
    <property type="protein sequence ID" value="TNJ47093.1"/>
    <property type="molecule type" value="Genomic_DNA"/>
</dbReference>
<dbReference type="EC" id="2.5.1.3" evidence="9"/>
<evidence type="ECO:0000256" key="6">
    <source>
        <dbReference type="ARBA" id="ARBA00047334"/>
    </source>
</evidence>
<evidence type="ECO:0000256" key="8">
    <source>
        <dbReference type="ARBA" id="ARBA00047883"/>
    </source>
</evidence>
<evidence type="ECO:0000256" key="2">
    <source>
        <dbReference type="ARBA" id="ARBA00022679"/>
    </source>
</evidence>
<comment type="caution">
    <text evidence="9">Lacks conserved residue(s) required for the propagation of feature annotation.</text>
</comment>
<dbReference type="InterPro" id="IPR013785">
    <property type="entry name" value="Aldolase_TIM"/>
</dbReference>
<evidence type="ECO:0000256" key="10">
    <source>
        <dbReference type="RuleBase" id="RU003826"/>
    </source>
</evidence>
<comment type="cofactor">
    <cofactor evidence="9">
        <name>Mg(2+)</name>
        <dbReference type="ChEBI" id="CHEBI:18420"/>
    </cofactor>
    <text evidence="9">Binds 1 Mg(2+) ion per subunit.</text>
</comment>
<dbReference type="GO" id="GO:0000287">
    <property type="term" value="F:magnesium ion binding"/>
    <property type="evidence" value="ECO:0007669"/>
    <property type="project" value="UniProtKB-UniRule"/>
</dbReference>
<comment type="pathway">
    <text evidence="1 9 11">Cofactor biosynthesis; thiamine diphosphate biosynthesis; thiamine phosphate from 4-amino-2-methyl-5-diphosphomethylpyrimidine and 4-methyl-5-(2-phosphoethyl)-thiazole: step 1/1.</text>
</comment>
<name>A0A5C4SRT4_9FLAO</name>
<evidence type="ECO:0000256" key="4">
    <source>
        <dbReference type="ARBA" id="ARBA00022842"/>
    </source>
</evidence>
<evidence type="ECO:0000256" key="7">
    <source>
        <dbReference type="ARBA" id="ARBA00047851"/>
    </source>
</evidence>
<organism evidence="13 14">
    <name type="scientific">Allotamlana fucoidanivorans</name>
    <dbReference type="NCBI Taxonomy" id="2583814"/>
    <lineage>
        <taxon>Bacteria</taxon>
        <taxon>Pseudomonadati</taxon>
        <taxon>Bacteroidota</taxon>
        <taxon>Flavobacteriia</taxon>
        <taxon>Flavobacteriales</taxon>
        <taxon>Flavobacteriaceae</taxon>
        <taxon>Allotamlana</taxon>
    </lineage>
</organism>
<comment type="catalytic activity">
    <reaction evidence="8 9 10">
        <text>2-[(2R,5Z)-2-carboxy-4-methylthiazol-5(2H)-ylidene]ethyl phosphate + 4-amino-2-methyl-5-(diphosphooxymethyl)pyrimidine + 2 H(+) = thiamine phosphate + CO2 + diphosphate</text>
        <dbReference type="Rhea" id="RHEA:47844"/>
        <dbReference type="ChEBI" id="CHEBI:15378"/>
        <dbReference type="ChEBI" id="CHEBI:16526"/>
        <dbReference type="ChEBI" id="CHEBI:33019"/>
        <dbReference type="ChEBI" id="CHEBI:37575"/>
        <dbReference type="ChEBI" id="CHEBI:57841"/>
        <dbReference type="ChEBI" id="CHEBI:62899"/>
        <dbReference type="EC" id="2.5.1.3"/>
    </reaction>
</comment>
<comment type="catalytic activity">
    <reaction evidence="6 9 10">
        <text>4-methyl-5-(2-phosphooxyethyl)-thiazole + 4-amino-2-methyl-5-(diphosphooxymethyl)pyrimidine + H(+) = thiamine phosphate + diphosphate</text>
        <dbReference type="Rhea" id="RHEA:22328"/>
        <dbReference type="ChEBI" id="CHEBI:15378"/>
        <dbReference type="ChEBI" id="CHEBI:33019"/>
        <dbReference type="ChEBI" id="CHEBI:37575"/>
        <dbReference type="ChEBI" id="CHEBI:57841"/>
        <dbReference type="ChEBI" id="CHEBI:58296"/>
        <dbReference type="EC" id="2.5.1.3"/>
    </reaction>
</comment>
<evidence type="ECO:0000313" key="14">
    <source>
        <dbReference type="Proteomes" id="UP000308713"/>
    </source>
</evidence>
<dbReference type="GO" id="GO:0009229">
    <property type="term" value="P:thiamine diphosphate biosynthetic process"/>
    <property type="evidence" value="ECO:0007669"/>
    <property type="project" value="UniProtKB-UniRule"/>
</dbReference>
<feature type="domain" description="Thiamine phosphate synthase/TenI" evidence="12">
    <location>
        <begin position="13"/>
        <end position="187"/>
    </location>
</feature>
<keyword evidence="3 9" id="KW-0479">Metal-binding</keyword>
<feature type="binding site" evidence="9">
    <location>
        <position position="86"/>
    </location>
    <ligand>
        <name>Mg(2+)</name>
        <dbReference type="ChEBI" id="CHEBI:18420"/>
    </ligand>
</feature>
<dbReference type="NCBIfam" id="TIGR00693">
    <property type="entry name" value="thiE"/>
    <property type="match status" value="1"/>
</dbReference>
<comment type="function">
    <text evidence="9">Condenses 4-methyl-5-(beta-hydroxyethyl)thiazole monophosphate (THZ-P) and 2-methyl-4-amino-5-hydroxymethyl pyrimidine pyrophosphate (HMP-PP) to form thiamine monophosphate (TMP).</text>
</comment>
<evidence type="ECO:0000256" key="5">
    <source>
        <dbReference type="ARBA" id="ARBA00022977"/>
    </source>
</evidence>
<evidence type="ECO:0000256" key="11">
    <source>
        <dbReference type="RuleBase" id="RU004253"/>
    </source>
</evidence>
<comment type="catalytic activity">
    <reaction evidence="7 9 10">
        <text>2-(2-carboxy-4-methylthiazol-5-yl)ethyl phosphate + 4-amino-2-methyl-5-(diphosphooxymethyl)pyrimidine + 2 H(+) = thiamine phosphate + CO2 + diphosphate</text>
        <dbReference type="Rhea" id="RHEA:47848"/>
        <dbReference type="ChEBI" id="CHEBI:15378"/>
        <dbReference type="ChEBI" id="CHEBI:16526"/>
        <dbReference type="ChEBI" id="CHEBI:33019"/>
        <dbReference type="ChEBI" id="CHEBI:37575"/>
        <dbReference type="ChEBI" id="CHEBI:57841"/>
        <dbReference type="ChEBI" id="CHEBI:62890"/>
        <dbReference type="EC" id="2.5.1.3"/>
    </reaction>
</comment>
<dbReference type="CDD" id="cd00564">
    <property type="entry name" value="TMP_TenI"/>
    <property type="match status" value="1"/>
</dbReference>
<dbReference type="GO" id="GO:0009228">
    <property type="term" value="P:thiamine biosynthetic process"/>
    <property type="evidence" value="ECO:0007669"/>
    <property type="project" value="UniProtKB-KW"/>
</dbReference>
<feature type="binding site" evidence="9">
    <location>
        <begin position="34"/>
        <end position="38"/>
    </location>
    <ligand>
        <name>4-amino-2-methyl-5-(diphosphooxymethyl)pyrimidine</name>
        <dbReference type="ChEBI" id="CHEBI:57841"/>
    </ligand>
</feature>
<dbReference type="Proteomes" id="UP000308713">
    <property type="component" value="Unassembled WGS sequence"/>
</dbReference>
<evidence type="ECO:0000256" key="1">
    <source>
        <dbReference type="ARBA" id="ARBA00005165"/>
    </source>
</evidence>
<feature type="binding site" evidence="9">
    <location>
        <position position="164"/>
    </location>
    <ligand>
        <name>2-[(2R,5Z)-2-carboxy-4-methylthiazol-5(2H)-ylidene]ethyl phosphate</name>
        <dbReference type="ChEBI" id="CHEBI:62899"/>
    </ligand>
</feature>
<dbReference type="GO" id="GO:0004789">
    <property type="term" value="F:thiamine-phosphate diphosphorylase activity"/>
    <property type="evidence" value="ECO:0007669"/>
    <property type="project" value="UniProtKB-UniRule"/>
</dbReference>
<feature type="binding site" evidence="9">
    <location>
        <position position="134"/>
    </location>
    <ligand>
        <name>4-amino-2-methyl-5-(diphosphooxymethyl)pyrimidine</name>
        <dbReference type="ChEBI" id="CHEBI:57841"/>
    </ligand>
</feature>
<evidence type="ECO:0000313" key="13">
    <source>
        <dbReference type="EMBL" id="TNJ47093.1"/>
    </source>
</evidence>
<dbReference type="HAMAP" id="MF_00097">
    <property type="entry name" value="TMP_synthase"/>
    <property type="match status" value="1"/>
</dbReference>
<dbReference type="Pfam" id="PF02581">
    <property type="entry name" value="TMP-TENI"/>
    <property type="match status" value="1"/>
</dbReference>
<evidence type="ECO:0000259" key="12">
    <source>
        <dbReference type="Pfam" id="PF02581"/>
    </source>
</evidence>
<dbReference type="Gene3D" id="3.20.20.70">
    <property type="entry name" value="Aldolase class I"/>
    <property type="match status" value="1"/>
</dbReference>
<feature type="binding site" evidence="9">
    <location>
        <position position="105"/>
    </location>
    <ligand>
        <name>4-amino-2-methyl-5-(diphosphooxymethyl)pyrimidine</name>
        <dbReference type="ChEBI" id="CHEBI:57841"/>
    </ligand>
</feature>
<dbReference type="InterPro" id="IPR034291">
    <property type="entry name" value="TMP_synthase"/>
</dbReference>
<reference evidence="13 14" key="1">
    <citation type="submission" date="2019-05" db="EMBL/GenBank/DDBJ databases">
        <title>Tamlana fucoidanivorans sp. nov., isolated from the surface of algae collected from Fujian province in China.</title>
        <authorList>
            <person name="Li J."/>
        </authorList>
    </citation>
    <scope>NUCLEOTIDE SEQUENCE [LARGE SCALE GENOMIC DNA]</scope>
    <source>
        <strain evidence="13 14">CW2-9</strain>
    </source>
</reference>
<evidence type="ECO:0000256" key="3">
    <source>
        <dbReference type="ARBA" id="ARBA00022723"/>
    </source>
</evidence>
<sequence length="217" mass="23962">MIVSKLHYISQGDAVKDHLEHIQKACSSGAELVQLRLKNVSEKTLLKAAEEARDITAHYQTRLIINDHYKIAKAVKADGVHLGKTDASPTEARKTLYSWQMIGGTANTLEDCQNLLAQNVDYIGLGPYRFTTTKNNLSPVLRYNGYLTLLETLQTHTPIIAIGGITLDDVSELLTTGIHGIAVSGEITKNFNSIAAFQKLLNGDIVHEQVWKPNKKN</sequence>
<feature type="binding site" evidence="9">
    <location>
        <position position="67"/>
    </location>
    <ligand>
        <name>Mg(2+)</name>
        <dbReference type="ChEBI" id="CHEBI:18420"/>
    </ligand>
</feature>
<gene>
    <name evidence="9 13" type="primary">thiE</name>
    <name evidence="13" type="ORF">FGF67_00805</name>
</gene>
<dbReference type="SUPFAM" id="SSF51391">
    <property type="entry name" value="Thiamin phosphate synthase"/>
    <property type="match status" value="1"/>
</dbReference>
<keyword evidence="14" id="KW-1185">Reference proteome</keyword>
<dbReference type="InterPro" id="IPR022998">
    <property type="entry name" value="ThiamineP_synth_TenI"/>
</dbReference>
<comment type="similarity">
    <text evidence="9 10">Belongs to the thiamine-phosphate synthase family.</text>
</comment>
<dbReference type="OrthoDB" id="9812206at2"/>
<feature type="binding site" evidence="9">
    <location>
        <begin position="131"/>
        <end position="133"/>
    </location>
    <ligand>
        <name>2-[(2R,5Z)-2-carboxy-4-methylthiazol-5(2H)-ylidene]ethyl phosphate</name>
        <dbReference type="ChEBI" id="CHEBI:62899"/>
    </ligand>
</feature>
<dbReference type="RefSeq" id="WP_139694555.1">
    <property type="nucleotide sequence ID" value="NZ_CP074074.1"/>
</dbReference>
<dbReference type="GO" id="GO:0005737">
    <property type="term" value="C:cytoplasm"/>
    <property type="evidence" value="ECO:0007669"/>
    <property type="project" value="TreeGrafter"/>
</dbReference>
<keyword evidence="2 9" id="KW-0808">Transferase</keyword>
<protein>
    <recommendedName>
        <fullName evidence="9">Thiamine-phosphate synthase</fullName>
        <shortName evidence="9">TP synthase</shortName>
        <shortName evidence="9">TPS</shortName>
        <ecNumber evidence="9">2.5.1.3</ecNumber>
    </recommendedName>
    <alternativeName>
        <fullName evidence="9">Thiamine-phosphate pyrophosphorylase</fullName>
        <shortName evidence="9">TMP pyrophosphorylase</shortName>
        <shortName evidence="9">TMP-PPase</shortName>
    </alternativeName>
</protein>
<dbReference type="InterPro" id="IPR036206">
    <property type="entry name" value="ThiamineP_synth_sf"/>
</dbReference>
<evidence type="ECO:0000256" key="9">
    <source>
        <dbReference type="HAMAP-Rule" id="MF_00097"/>
    </source>
</evidence>
<dbReference type="AlphaFoldDB" id="A0A5C4SRT4"/>